<proteinExistence type="predicted"/>
<dbReference type="Proteomes" id="UP000034050">
    <property type="component" value="Unassembled WGS sequence"/>
</dbReference>
<reference evidence="2 3" key="1">
    <citation type="journal article" date="2015" name="Nature">
        <title>rRNA introns, odd ribosomes, and small enigmatic genomes across a large radiation of phyla.</title>
        <authorList>
            <person name="Brown C.T."/>
            <person name="Hug L.A."/>
            <person name="Thomas B.C."/>
            <person name="Sharon I."/>
            <person name="Castelle C.J."/>
            <person name="Singh A."/>
            <person name="Wilkins M.J."/>
            <person name="Williams K.H."/>
            <person name="Banfield J.F."/>
        </authorList>
    </citation>
    <scope>NUCLEOTIDE SEQUENCE [LARGE SCALE GENOMIC DNA]</scope>
</reference>
<accession>A0A0G1EUP8</accession>
<name>A0A0G1EUP8_9BACT</name>
<protein>
    <submittedName>
        <fullName evidence="2">Uncharacterized protein</fullName>
    </submittedName>
</protein>
<feature type="region of interest" description="Disordered" evidence="1">
    <location>
        <begin position="1"/>
        <end position="22"/>
    </location>
</feature>
<organism evidence="2 3">
    <name type="scientific">Candidatus Gottesmanbacteria bacterium GW2011_GWB1_43_11</name>
    <dbReference type="NCBI Taxonomy" id="1618446"/>
    <lineage>
        <taxon>Bacteria</taxon>
        <taxon>Candidatus Gottesmaniibacteriota</taxon>
    </lineage>
</organism>
<evidence type="ECO:0000256" key="1">
    <source>
        <dbReference type="SAM" id="MobiDB-lite"/>
    </source>
</evidence>
<comment type="caution">
    <text evidence="2">The sequence shown here is derived from an EMBL/GenBank/DDBJ whole genome shotgun (WGS) entry which is preliminary data.</text>
</comment>
<evidence type="ECO:0000313" key="2">
    <source>
        <dbReference type="EMBL" id="KKS86751.1"/>
    </source>
</evidence>
<evidence type="ECO:0000313" key="3">
    <source>
        <dbReference type="Proteomes" id="UP000034050"/>
    </source>
</evidence>
<dbReference type="AlphaFoldDB" id="A0A0G1EUP8"/>
<sequence>MTNPINPETPEDQETRAALEQEAQAATTDFRTATAQNDESLGVKLGAYAAHVTKNAVKSAALGIGQMVPIVGDLPVRGYMLGSGALDVLAAYDLKDRSVLERAGLIAKGALRVGGGISLTPLAGQANFLAEMIPVRRSPNK</sequence>
<dbReference type="STRING" id="1618446.UV61_C0007G0009"/>
<gene>
    <name evidence="2" type="ORF">UV61_C0007G0009</name>
</gene>
<dbReference type="EMBL" id="LCFD01000007">
    <property type="protein sequence ID" value="KKS86751.1"/>
    <property type="molecule type" value="Genomic_DNA"/>
</dbReference>